<keyword evidence="3" id="KW-1185">Reference proteome</keyword>
<dbReference type="Gene3D" id="2.40.70.10">
    <property type="entry name" value="Acid Proteases"/>
    <property type="match status" value="1"/>
</dbReference>
<dbReference type="PANTHER" id="PTHR33067:SF15">
    <property type="entry name" value="RNA-DIRECTED DNA POLYMERASE"/>
    <property type="match status" value="1"/>
</dbReference>
<evidence type="ECO:0000256" key="1">
    <source>
        <dbReference type="SAM" id="MobiDB-lite"/>
    </source>
</evidence>
<proteinExistence type="predicted"/>
<comment type="caution">
    <text evidence="2">The sequence shown here is derived from an EMBL/GenBank/DDBJ whole genome shotgun (WGS) entry which is preliminary data.</text>
</comment>
<dbReference type="InterPro" id="IPR021109">
    <property type="entry name" value="Peptidase_aspartic_dom_sf"/>
</dbReference>
<reference evidence="2 3" key="1">
    <citation type="journal article" date="2023" name="Plants (Basel)">
        <title>Bridging the Gap: Combining Genomics and Transcriptomics Approaches to Understand Stylosanthes scabra, an Orphan Legume from the Brazilian Caatinga.</title>
        <authorList>
            <person name="Ferreira-Neto J.R.C."/>
            <person name="da Silva M.D."/>
            <person name="Binneck E."/>
            <person name="de Melo N.F."/>
            <person name="da Silva R.H."/>
            <person name="de Melo A.L.T.M."/>
            <person name="Pandolfi V."/>
            <person name="Bustamante F.O."/>
            <person name="Brasileiro-Vidal A.C."/>
            <person name="Benko-Iseppon A.M."/>
        </authorList>
    </citation>
    <scope>NUCLEOTIDE SEQUENCE [LARGE SCALE GENOMIC DNA]</scope>
    <source>
        <tissue evidence="2">Leaves</tissue>
    </source>
</reference>
<dbReference type="PANTHER" id="PTHR33067">
    <property type="entry name" value="RNA-DIRECTED DNA POLYMERASE-RELATED"/>
    <property type="match status" value="1"/>
</dbReference>
<dbReference type="Proteomes" id="UP001341840">
    <property type="component" value="Unassembled WGS sequence"/>
</dbReference>
<sequence>MIQLNQVTELLHKMMNQQTQPLPKPLTTIPSPLPSQPLPNPKGGLNAINDKLESKEEAANTNNKEAVQQLSEKEDEEELPIKCEDSGPCLVTCRIKGFEIPSCLCDPGACGNIMPHALYEALELGPLKKTTNIFTTADCSIVSAAGIIERGHPQVLLGRLFLKTSSFRLTYADDIFTFSSGRTTDTFQISPPPKKNNR</sequence>
<feature type="compositionally biased region" description="Pro residues" evidence="1">
    <location>
        <begin position="31"/>
        <end position="40"/>
    </location>
</feature>
<name>A0ABU6Z7V1_9FABA</name>
<dbReference type="CDD" id="cd00303">
    <property type="entry name" value="retropepsin_like"/>
    <property type="match status" value="1"/>
</dbReference>
<protein>
    <submittedName>
        <fullName evidence="2">Uncharacterized protein</fullName>
    </submittedName>
</protein>
<evidence type="ECO:0000313" key="2">
    <source>
        <dbReference type="EMBL" id="MED6217640.1"/>
    </source>
</evidence>
<organism evidence="2 3">
    <name type="scientific">Stylosanthes scabra</name>
    <dbReference type="NCBI Taxonomy" id="79078"/>
    <lineage>
        <taxon>Eukaryota</taxon>
        <taxon>Viridiplantae</taxon>
        <taxon>Streptophyta</taxon>
        <taxon>Embryophyta</taxon>
        <taxon>Tracheophyta</taxon>
        <taxon>Spermatophyta</taxon>
        <taxon>Magnoliopsida</taxon>
        <taxon>eudicotyledons</taxon>
        <taxon>Gunneridae</taxon>
        <taxon>Pentapetalae</taxon>
        <taxon>rosids</taxon>
        <taxon>fabids</taxon>
        <taxon>Fabales</taxon>
        <taxon>Fabaceae</taxon>
        <taxon>Papilionoideae</taxon>
        <taxon>50 kb inversion clade</taxon>
        <taxon>dalbergioids sensu lato</taxon>
        <taxon>Dalbergieae</taxon>
        <taxon>Pterocarpus clade</taxon>
        <taxon>Stylosanthes</taxon>
    </lineage>
</organism>
<accession>A0ABU6Z7V1</accession>
<dbReference type="EMBL" id="JASCZI010271921">
    <property type="protein sequence ID" value="MED6217640.1"/>
    <property type="molecule type" value="Genomic_DNA"/>
</dbReference>
<feature type="region of interest" description="Disordered" evidence="1">
    <location>
        <begin position="20"/>
        <end position="48"/>
    </location>
</feature>
<gene>
    <name evidence="2" type="ORF">PIB30_019590</name>
</gene>
<evidence type="ECO:0000313" key="3">
    <source>
        <dbReference type="Proteomes" id="UP001341840"/>
    </source>
</evidence>